<dbReference type="PANTHER" id="PTHR24414:SF161">
    <property type="entry name" value="F-BOX DOMAIN-CONTAINING PROTEIN"/>
    <property type="match status" value="1"/>
</dbReference>
<dbReference type="EMBL" id="KI517464">
    <property type="protein sequence ID" value="ESQ43368.1"/>
    <property type="molecule type" value="Genomic_DNA"/>
</dbReference>
<organism evidence="4 5">
    <name type="scientific">Eutrema salsugineum</name>
    <name type="common">Saltwater cress</name>
    <name type="synonym">Sisymbrium salsugineum</name>
    <dbReference type="NCBI Taxonomy" id="72664"/>
    <lineage>
        <taxon>Eukaryota</taxon>
        <taxon>Viridiplantae</taxon>
        <taxon>Streptophyta</taxon>
        <taxon>Embryophyta</taxon>
        <taxon>Tracheophyta</taxon>
        <taxon>Spermatophyta</taxon>
        <taxon>Magnoliopsida</taxon>
        <taxon>eudicotyledons</taxon>
        <taxon>Gunneridae</taxon>
        <taxon>Pentapetalae</taxon>
        <taxon>rosids</taxon>
        <taxon>malvids</taxon>
        <taxon>Brassicales</taxon>
        <taxon>Brassicaceae</taxon>
        <taxon>Eutremeae</taxon>
        <taxon>Eutrema</taxon>
    </lineage>
</organism>
<feature type="region of interest" description="Disordered" evidence="1">
    <location>
        <begin position="1"/>
        <end position="21"/>
    </location>
</feature>
<reference evidence="4 5" key="1">
    <citation type="journal article" date="2013" name="Front. Plant Sci.">
        <title>The Reference Genome of the Halophytic Plant Eutrema salsugineum.</title>
        <authorList>
            <person name="Yang R."/>
            <person name="Jarvis D.E."/>
            <person name="Chen H."/>
            <person name="Beilstein M.A."/>
            <person name="Grimwood J."/>
            <person name="Jenkins J."/>
            <person name="Shu S."/>
            <person name="Prochnik S."/>
            <person name="Xin M."/>
            <person name="Ma C."/>
            <person name="Schmutz J."/>
            <person name="Wing R.A."/>
            <person name="Mitchell-Olds T."/>
            <person name="Schumaker K.S."/>
            <person name="Wang X."/>
        </authorList>
    </citation>
    <scope>NUCLEOTIDE SEQUENCE [LARGE SCALE GENOMIC DNA]</scope>
</reference>
<gene>
    <name evidence="4" type="ORF">EUTSA_v10015695mg</name>
</gene>
<evidence type="ECO:0000313" key="5">
    <source>
        <dbReference type="Proteomes" id="UP000030689"/>
    </source>
</evidence>
<dbReference type="KEGG" id="eus:EUTSA_v10015695mg"/>
<dbReference type="OMA" id="QTEETMT"/>
<dbReference type="Gene3D" id="2.120.10.80">
    <property type="entry name" value="Kelch-type beta propeller"/>
    <property type="match status" value="1"/>
</dbReference>
<accession>V4LTZ3</accession>
<feature type="domain" description="F-box" evidence="2">
    <location>
        <begin position="20"/>
        <end position="54"/>
    </location>
</feature>
<dbReference type="eggNOG" id="KOG1072">
    <property type="taxonomic scope" value="Eukaryota"/>
</dbReference>
<name>V4LTZ3_EUTSA</name>
<dbReference type="Gramene" id="ESQ43368">
    <property type="protein sequence ID" value="ESQ43368"/>
    <property type="gene ID" value="EUTSA_v10015695mg"/>
</dbReference>
<keyword evidence="5" id="KW-1185">Reference proteome</keyword>
<dbReference type="InterPro" id="IPR015915">
    <property type="entry name" value="Kelch-typ_b-propeller"/>
</dbReference>
<proteinExistence type="predicted"/>
<dbReference type="Pfam" id="PF00646">
    <property type="entry name" value="F-box"/>
    <property type="match status" value="1"/>
</dbReference>
<sequence>PPPPKKQKLMTNPPPPSPSFSSVPDEIIANCLARLSKSHYRSLSSVSKSFHFLLFSSATEPHLYICLRLPRDTHHCWFNLMNPDQTLISNCGEIKSELSLVPVKQKLSSSSYAYAPSNATIVAVGSEIYQIGKSKEDKRRSRAVPVLDCRSHTLRRAPKMTVARKGAKSCFVDGKIYVIGGCRKREEPMPPQPQRQREEQTQRLRLGSYCLATSGYGFHLKHKVVVFGARLYVVTKKNKYVYDPKERRWLLEMGLVGLERLVVSGNRHWCVIENVLFSHYCGEFLWYEWSRGEWLMVEGLGDLYTKRADKYRTVQLVNHGGKLVIIWHEWIDIVWRQNNGFERRLGIKGKRTCCAVISLKNRLSSSGSEEVWGEIERLNVVVPTVPNSYDVLSCLSVSL</sequence>
<dbReference type="InterPro" id="IPR036047">
    <property type="entry name" value="F-box-like_dom_sf"/>
</dbReference>
<dbReference type="InterPro" id="IPR057499">
    <property type="entry name" value="Kelch_FKB95"/>
</dbReference>
<dbReference type="SUPFAM" id="SSF81383">
    <property type="entry name" value="F-box domain"/>
    <property type="match status" value="1"/>
</dbReference>
<dbReference type="Proteomes" id="UP000030689">
    <property type="component" value="Unassembled WGS sequence"/>
</dbReference>
<evidence type="ECO:0000259" key="2">
    <source>
        <dbReference type="Pfam" id="PF00646"/>
    </source>
</evidence>
<evidence type="ECO:0000256" key="1">
    <source>
        <dbReference type="SAM" id="MobiDB-lite"/>
    </source>
</evidence>
<feature type="domain" description="FKB95-like N-terminal Kelch" evidence="3">
    <location>
        <begin position="77"/>
        <end position="381"/>
    </location>
</feature>
<dbReference type="SUPFAM" id="SSF117281">
    <property type="entry name" value="Kelch motif"/>
    <property type="match status" value="1"/>
</dbReference>
<dbReference type="InterPro" id="IPR001810">
    <property type="entry name" value="F-box_dom"/>
</dbReference>
<dbReference type="AlphaFoldDB" id="V4LTZ3"/>
<evidence type="ECO:0000313" key="4">
    <source>
        <dbReference type="EMBL" id="ESQ43368.1"/>
    </source>
</evidence>
<dbReference type="STRING" id="72664.V4LTZ3"/>
<dbReference type="Pfam" id="PF25210">
    <property type="entry name" value="Kelch_FKB95"/>
    <property type="match status" value="1"/>
</dbReference>
<dbReference type="PANTHER" id="PTHR24414">
    <property type="entry name" value="F-BOX/KELCH-REPEAT PROTEIN SKIP4"/>
    <property type="match status" value="1"/>
</dbReference>
<protein>
    <submittedName>
        <fullName evidence="4">Uncharacterized protein</fullName>
    </submittedName>
</protein>
<dbReference type="InterPro" id="IPR050354">
    <property type="entry name" value="F-box/kelch-repeat_ARATH"/>
</dbReference>
<feature type="non-terminal residue" evidence="4">
    <location>
        <position position="1"/>
    </location>
</feature>
<evidence type="ECO:0000259" key="3">
    <source>
        <dbReference type="Pfam" id="PF25210"/>
    </source>
</evidence>